<protein>
    <submittedName>
        <fullName evidence="1">Head completion/stabilization protein</fullName>
    </submittedName>
</protein>
<dbReference type="AlphaFoldDB" id="A0A235EW26"/>
<dbReference type="InterPro" id="IPR009225">
    <property type="entry name" value="Phage_head_completion_GpL"/>
</dbReference>
<name>A0A235EW26_9RHOO</name>
<comment type="caution">
    <text evidence="1">The sequence shown here is derived from an EMBL/GenBank/DDBJ whole genome shotgun (WGS) entry which is preliminary data.</text>
</comment>
<evidence type="ECO:0000313" key="1">
    <source>
        <dbReference type="EMBL" id="OYD53256.1"/>
    </source>
</evidence>
<evidence type="ECO:0000313" key="2">
    <source>
        <dbReference type="Proteomes" id="UP000215181"/>
    </source>
</evidence>
<accession>A0A235EW26</accession>
<gene>
    <name evidence="1" type="ORF">CGK74_13660</name>
</gene>
<proteinExistence type="predicted"/>
<dbReference type="Pfam" id="PF05926">
    <property type="entry name" value="Phage_GPL"/>
    <property type="match status" value="1"/>
</dbReference>
<dbReference type="EMBL" id="NOIH01000015">
    <property type="protein sequence ID" value="OYD53256.1"/>
    <property type="molecule type" value="Genomic_DNA"/>
</dbReference>
<dbReference type="Proteomes" id="UP000215181">
    <property type="component" value="Unassembled WGS sequence"/>
</dbReference>
<keyword evidence="2" id="KW-1185">Reference proteome</keyword>
<dbReference type="RefSeq" id="WP_094268997.1">
    <property type="nucleotide sequence ID" value="NZ_NOIH01000015.1"/>
</dbReference>
<organism evidence="1 2">
    <name type="scientific">Thauera propionica</name>
    <dbReference type="NCBI Taxonomy" id="2019431"/>
    <lineage>
        <taxon>Bacteria</taxon>
        <taxon>Pseudomonadati</taxon>
        <taxon>Pseudomonadota</taxon>
        <taxon>Betaproteobacteria</taxon>
        <taxon>Rhodocyclales</taxon>
        <taxon>Zoogloeaceae</taxon>
        <taxon>Thauera</taxon>
    </lineage>
</organism>
<sequence length="155" mass="16843">MSFVATTPPRFEHEPPIANDGFWPDIDPAEARTRMRIDGTVTAARLRAALVEAIAATNAQLTAWQAMQIAAGHATLAAVPAPSIDGTSAHVHRYQRAVACTAAANLIERHRSFDATNDGHQYADKLESPIDDLRRDAHWAIADILGRARTTVELI</sequence>
<dbReference type="OrthoDB" id="6312934at2"/>
<reference evidence="1 2" key="1">
    <citation type="submission" date="2017-07" db="EMBL/GenBank/DDBJ databases">
        <title>Thauera sp. KNDSS-Mac4 genome sequence and assembly.</title>
        <authorList>
            <person name="Mayilraj S."/>
        </authorList>
    </citation>
    <scope>NUCLEOTIDE SEQUENCE [LARGE SCALE GENOMIC DNA]</scope>
    <source>
        <strain evidence="1 2">KNDSS-Mac4</strain>
    </source>
</reference>